<evidence type="ECO:0000313" key="2">
    <source>
        <dbReference type="Proteomes" id="UP000786693"/>
    </source>
</evidence>
<keyword evidence="2" id="KW-1185">Reference proteome</keyword>
<sequence length="95" mass="10580">MIVKPEDPVMATEGLDSVTEIWFRAIPPGGAGTYIERVDLLPSLFPEGKRIPLIVVDVSDANHQPLLEELFLTSLPHVKSRPAFEAARDRLCRET</sequence>
<dbReference type="EMBL" id="BPFH01000001">
    <property type="protein sequence ID" value="GIT94090.1"/>
    <property type="molecule type" value="Genomic_DNA"/>
</dbReference>
<organism evidence="1 2">
    <name type="scientific">Jannaschia pagri</name>
    <dbReference type="NCBI Taxonomy" id="2829797"/>
    <lineage>
        <taxon>Bacteria</taxon>
        <taxon>Pseudomonadati</taxon>
        <taxon>Pseudomonadota</taxon>
        <taxon>Alphaproteobacteria</taxon>
        <taxon>Rhodobacterales</taxon>
        <taxon>Roseobacteraceae</taxon>
        <taxon>Jannaschia</taxon>
    </lineage>
</organism>
<protein>
    <submittedName>
        <fullName evidence="1">Uncharacterized protein</fullName>
    </submittedName>
</protein>
<comment type="caution">
    <text evidence="1">The sequence shown here is derived from an EMBL/GenBank/DDBJ whole genome shotgun (WGS) entry which is preliminary data.</text>
</comment>
<dbReference type="RefSeq" id="WP_220747586.1">
    <property type="nucleotide sequence ID" value="NZ_BPFH01000001.1"/>
</dbReference>
<evidence type="ECO:0000313" key="1">
    <source>
        <dbReference type="EMBL" id="GIT94090.1"/>
    </source>
</evidence>
<dbReference type="Proteomes" id="UP000786693">
    <property type="component" value="Unassembled WGS sequence"/>
</dbReference>
<accession>A0ABQ4NI47</accession>
<reference evidence="1 2" key="1">
    <citation type="submission" date="2021-05" db="EMBL/GenBank/DDBJ databases">
        <title>Bacteria Genome sequencing.</title>
        <authorList>
            <person name="Takabe Y."/>
            <person name="Nakajima Y."/>
            <person name="Suzuki S."/>
            <person name="Shiozaki T."/>
        </authorList>
    </citation>
    <scope>NUCLEOTIDE SEQUENCE [LARGE SCALE GENOMIC DNA]</scope>
    <source>
        <strain evidence="1 2">AI_62</strain>
    </source>
</reference>
<proteinExistence type="predicted"/>
<name>A0ABQ4NI47_9RHOB</name>
<gene>
    <name evidence="1" type="ORF">JANAI62_07130</name>
</gene>